<evidence type="ECO:0000256" key="3">
    <source>
        <dbReference type="ARBA" id="ARBA00022692"/>
    </source>
</evidence>
<reference evidence="8" key="1">
    <citation type="journal article" date="2021" name="Genome Biol. Evol.">
        <title>A High-Quality Reference Genome for a Parasitic Bivalve with Doubly Uniparental Inheritance (Bivalvia: Unionida).</title>
        <authorList>
            <person name="Smith C.H."/>
        </authorList>
    </citation>
    <scope>NUCLEOTIDE SEQUENCE</scope>
    <source>
        <strain evidence="8">CHS0354</strain>
    </source>
</reference>
<evidence type="ECO:0000313" key="9">
    <source>
        <dbReference type="Proteomes" id="UP001195483"/>
    </source>
</evidence>
<evidence type="ECO:0000313" key="8">
    <source>
        <dbReference type="EMBL" id="KAK3590835.1"/>
    </source>
</evidence>
<dbReference type="GO" id="GO:0032281">
    <property type="term" value="C:AMPA glutamate receptor complex"/>
    <property type="evidence" value="ECO:0007669"/>
    <property type="project" value="TreeGrafter"/>
</dbReference>
<feature type="chain" id="PRO_5042170353" evidence="7">
    <location>
        <begin position="25"/>
        <end position="244"/>
    </location>
</feature>
<protein>
    <submittedName>
        <fullName evidence="8">Uncharacterized protein</fullName>
    </submittedName>
</protein>
<dbReference type="GO" id="GO:0005245">
    <property type="term" value="F:voltage-gated calcium channel activity"/>
    <property type="evidence" value="ECO:0007669"/>
    <property type="project" value="TreeGrafter"/>
</dbReference>
<keyword evidence="9" id="KW-1185">Reference proteome</keyword>
<organism evidence="8 9">
    <name type="scientific">Potamilus streckersoni</name>
    <dbReference type="NCBI Taxonomy" id="2493646"/>
    <lineage>
        <taxon>Eukaryota</taxon>
        <taxon>Metazoa</taxon>
        <taxon>Spiralia</taxon>
        <taxon>Lophotrochozoa</taxon>
        <taxon>Mollusca</taxon>
        <taxon>Bivalvia</taxon>
        <taxon>Autobranchia</taxon>
        <taxon>Heteroconchia</taxon>
        <taxon>Palaeoheterodonta</taxon>
        <taxon>Unionida</taxon>
        <taxon>Unionoidea</taxon>
        <taxon>Unionidae</taxon>
        <taxon>Ambleminae</taxon>
        <taxon>Lampsilini</taxon>
        <taxon>Potamilus</taxon>
    </lineage>
</organism>
<dbReference type="InterPro" id="IPR004031">
    <property type="entry name" value="PMP22/EMP/MP20/Claudin"/>
</dbReference>
<dbReference type="PRINTS" id="PR01792">
    <property type="entry name" value="VDCCGAMMA"/>
</dbReference>
<keyword evidence="4 6" id="KW-1133">Transmembrane helix</keyword>
<dbReference type="GO" id="GO:0098970">
    <property type="term" value="P:postsynaptic neurotransmitter receptor diffusion trapping"/>
    <property type="evidence" value="ECO:0007669"/>
    <property type="project" value="TreeGrafter"/>
</dbReference>
<comment type="subcellular location">
    <subcellularLocation>
        <location evidence="1">Membrane</location>
        <topology evidence="1">Multi-pass membrane protein</topology>
    </subcellularLocation>
</comment>
<dbReference type="InterPro" id="IPR008368">
    <property type="entry name" value="VDCC_gsu"/>
</dbReference>
<evidence type="ECO:0000256" key="7">
    <source>
        <dbReference type="SAM" id="SignalP"/>
    </source>
</evidence>
<dbReference type="GO" id="GO:0099590">
    <property type="term" value="P:neurotransmitter receptor internalization"/>
    <property type="evidence" value="ECO:0007669"/>
    <property type="project" value="TreeGrafter"/>
</dbReference>
<reference evidence="8" key="2">
    <citation type="journal article" date="2021" name="Genome Biol. Evol.">
        <title>Developing a high-quality reference genome for a parasitic bivalve with doubly uniparental inheritance (Bivalvia: Unionida).</title>
        <authorList>
            <person name="Smith C.H."/>
        </authorList>
    </citation>
    <scope>NUCLEOTIDE SEQUENCE</scope>
    <source>
        <strain evidence="8">CHS0354</strain>
        <tissue evidence="8">Mantle</tissue>
    </source>
</reference>
<dbReference type="GO" id="GO:0098943">
    <property type="term" value="P:neurotransmitter receptor transport, postsynaptic endosome to lysosome"/>
    <property type="evidence" value="ECO:0007669"/>
    <property type="project" value="TreeGrafter"/>
</dbReference>
<sequence length="244" mass="26297">MHCTPRVLTIASVVLGAISMTVLALSVGTDSWLYTREQLKTDGGNLTSTIPIKMGLWKVCTIVEDDNAEDIRPCLTVGGGVSGQERADGQGTTFAIMSATRFAALFPVFSLVLLTIAVILGIIGNLKQDVRTLFASVISVLAGLSLAVGITLYISAINDEVGHRSKEKDGKAEFTYDYGWSFYFAGIAFILSESTAVVYITLYMRRNSSADDMVRIIPGLEDILDSNTSEKEENLGVSNPTIIL</sequence>
<dbReference type="GO" id="GO:0098839">
    <property type="term" value="C:postsynaptic density membrane"/>
    <property type="evidence" value="ECO:0007669"/>
    <property type="project" value="TreeGrafter"/>
</dbReference>
<dbReference type="PANTHER" id="PTHR12107">
    <property type="entry name" value="VOLTAGE-DEPENDENT CALCIUM CHANNEL GAMMA SUBUNIT"/>
    <property type="match status" value="1"/>
</dbReference>
<accession>A0AAE0VVR5</accession>
<name>A0AAE0VVR5_9BIVA</name>
<dbReference type="EMBL" id="JAEAOA010001457">
    <property type="protein sequence ID" value="KAK3590835.1"/>
    <property type="molecule type" value="Genomic_DNA"/>
</dbReference>
<dbReference type="GO" id="GO:0019226">
    <property type="term" value="P:transmission of nerve impulse"/>
    <property type="evidence" value="ECO:0007669"/>
    <property type="project" value="TreeGrafter"/>
</dbReference>
<feature type="transmembrane region" description="Helical" evidence="6">
    <location>
        <begin position="180"/>
        <end position="203"/>
    </location>
</feature>
<feature type="signal peptide" evidence="7">
    <location>
        <begin position="1"/>
        <end position="24"/>
    </location>
</feature>
<gene>
    <name evidence="8" type="ORF">CHS0354_024572</name>
</gene>
<dbReference type="AlphaFoldDB" id="A0AAE0VVR5"/>
<evidence type="ECO:0000256" key="4">
    <source>
        <dbReference type="ARBA" id="ARBA00022989"/>
    </source>
</evidence>
<comment type="similarity">
    <text evidence="2">Belongs to the PMP-22/EMP/MP20 family. CACNG subfamily.</text>
</comment>
<feature type="transmembrane region" description="Helical" evidence="6">
    <location>
        <begin position="102"/>
        <end position="126"/>
    </location>
</feature>
<keyword evidence="7" id="KW-0732">Signal</keyword>
<reference evidence="8" key="3">
    <citation type="submission" date="2023-05" db="EMBL/GenBank/DDBJ databases">
        <authorList>
            <person name="Smith C.H."/>
        </authorList>
    </citation>
    <scope>NUCLEOTIDE SEQUENCE</scope>
    <source>
        <strain evidence="8">CHS0354</strain>
        <tissue evidence="8">Mantle</tissue>
    </source>
</reference>
<evidence type="ECO:0000256" key="6">
    <source>
        <dbReference type="SAM" id="Phobius"/>
    </source>
</evidence>
<dbReference type="Gene3D" id="1.20.140.150">
    <property type="match status" value="1"/>
</dbReference>
<evidence type="ECO:0000256" key="1">
    <source>
        <dbReference type="ARBA" id="ARBA00004141"/>
    </source>
</evidence>
<dbReference type="InterPro" id="IPR051072">
    <property type="entry name" value="CACNG_subunit"/>
</dbReference>
<feature type="transmembrane region" description="Helical" evidence="6">
    <location>
        <begin position="133"/>
        <end position="156"/>
    </location>
</feature>
<dbReference type="PANTHER" id="PTHR12107:SF0">
    <property type="entry name" value="STARGAZIN (MAMMALIAN CALCIUM CHANNEL) HOMOLOG"/>
    <property type="match status" value="1"/>
</dbReference>
<dbReference type="GO" id="GO:0051968">
    <property type="term" value="P:positive regulation of synaptic transmission, glutamatergic"/>
    <property type="evidence" value="ECO:0007669"/>
    <property type="project" value="TreeGrafter"/>
</dbReference>
<proteinExistence type="inferred from homology"/>
<dbReference type="Proteomes" id="UP001195483">
    <property type="component" value="Unassembled WGS sequence"/>
</dbReference>
<dbReference type="GO" id="GO:0016247">
    <property type="term" value="F:channel regulator activity"/>
    <property type="evidence" value="ECO:0007669"/>
    <property type="project" value="TreeGrafter"/>
</dbReference>
<dbReference type="Pfam" id="PF13903">
    <property type="entry name" value="Claudin_2"/>
    <property type="match status" value="1"/>
</dbReference>
<evidence type="ECO:0000256" key="2">
    <source>
        <dbReference type="ARBA" id="ARBA00007111"/>
    </source>
</evidence>
<evidence type="ECO:0000256" key="5">
    <source>
        <dbReference type="ARBA" id="ARBA00023136"/>
    </source>
</evidence>
<keyword evidence="3 6" id="KW-0812">Transmembrane</keyword>
<comment type="caution">
    <text evidence="8">The sequence shown here is derived from an EMBL/GenBank/DDBJ whole genome shotgun (WGS) entry which is preliminary data.</text>
</comment>
<keyword evidence="5 6" id="KW-0472">Membrane</keyword>